<dbReference type="InterPro" id="IPR044839">
    <property type="entry name" value="NDR1-like"/>
</dbReference>
<dbReference type="PANTHER" id="PTHR31415:SF4">
    <property type="entry name" value="NDR1_HIN1-LIKE PROTEIN 3"/>
    <property type="match status" value="1"/>
</dbReference>
<keyword evidence="3" id="KW-1133">Transmembrane helix</keyword>
<evidence type="ECO:0000256" key="1">
    <source>
        <dbReference type="ARBA" id="ARBA00004167"/>
    </source>
</evidence>
<dbReference type="Proteomes" id="UP000036987">
    <property type="component" value="Unassembled WGS sequence"/>
</dbReference>
<feature type="domain" description="Late embryogenesis abundant protein LEA-2 subgroup" evidence="5">
    <location>
        <begin position="40"/>
        <end position="90"/>
    </location>
</feature>
<evidence type="ECO:0000256" key="4">
    <source>
        <dbReference type="ARBA" id="ARBA00023136"/>
    </source>
</evidence>
<keyword evidence="7" id="KW-1185">Reference proteome</keyword>
<evidence type="ECO:0000259" key="5">
    <source>
        <dbReference type="Pfam" id="PF03168"/>
    </source>
</evidence>
<sequence length="173" mass="20145">MLVIYLLVRPSYVSTFVENASLDKFMHDDKALSYNLTIDLSIHNPNKKISIYYRSVKAYVAYAGFRFGFDDSFANFHQGYKNTTIFHLTFAGLQSITNTNRSYMVINTYKKEEGEGYFNIYLTVDLNVRYKVFSIKTYTDKPTVKCSIKVPTPFFPVRAFEPYSRTKCDVNIF</sequence>
<comment type="subcellular location">
    <subcellularLocation>
        <location evidence="1">Membrane</location>
        <topology evidence="1">Single-pass membrane protein</topology>
    </subcellularLocation>
</comment>
<protein>
    <submittedName>
        <fullName evidence="6">Harpin-induced like protein 38</fullName>
    </submittedName>
</protein>
<keyword evidence="4" id="KW-0472">Membrane</keyword>
<dbReference type="OrthoDB" id="1889094at2759"/>
<dbReference type="Pfam" id="PF03168">
    <property type="entry name" value="LEA_2"/>
    <property type="match status" value="1"/>
</dbReference>
<evidence type="ECO:0000313" key="7">
    <source>
        <dbReference type="Proteomes" id="UP000036987"/>
    </source>
</evidence>
<reference evidence="7" key="1">
    <citation type="journal article" date="2016" name="Nature">
        <title>The genome of the seagrass Zostera marina reveals angiosperm adaptation to the sea.</title>
        <authorList>
            <person name="Olsen J.L."/>
            <person name="Rouze P."/>
            <person name="Verhelst B."/>
            <person name="Lin Y.-C."/>
            <person name="Bayer T."/>
            <person name="Collen J."/>
            <person name="Dattolo E."/>
            <person name="De Paoli E."/>
            <person name="Dittami S."/>
            <person name="Maumus F."/>
            <person name="Michel G."/>
            <person name="Kersting A."/>
            <person name="Lauritano C."/>
            <person name="Lohaus R."/>
            <person name="Toepel M."/>
            <person name="Tonon T."/>
            <person name="Vanneste K."/>
            <person name="Amirebrahimi M."/>
            <person name="Brakel J."/>
            <person name="Bostroem C."/>
            <person name="Chovatia M."/>
            <person name="Grimwood J."/>
            <person name="Jenkins J.W."/>
            <person name="Jueterbock A."/>
            <person name="Mraz A."/>
            <person name="Stam W.T."/>
            <person name="Tice H."/>
            <person name="Bornberg-Bauer E."/>
            <person name="Green P.J."/>
            <person name="Pearson G.A."/>
            <person name="Procaccini G."/>
            <person name="Duarte C.M."/>
            <person name="Schmutz J."/>
            <person name="Reusch T.B.H."/>
            <person name="Van de Peer Y."/>
        </authorList>
    </citation>
    <scope>NUCLEOTIDE SEQUENCE [LARGE SCALE GENOMIC DNA]</scope>
    <source>
        <strain evidence="7">cv. Finnish</strain>
    </source>
</reference>
<dbReference type="OMA" id="RNPNRFG"/>
<dbReference type="AlphaFoldDB" id="A0A0K9PKD9"/>
<dbReference type="PANTHER" id="PTHR31415">
    <property type="entry name" value="OS05G0367900 PROTEIN"/>
    <property type="match status" value="1"/>
</dbReference>
<name>A0A0K9PKD9_ZOSMR</name>
<organism evidence="6 7">
    <name type="scientific">Zostera marina</name>
    <name type="common">Eelgrass</name>
    <dbReference type="NCBI Taxonomy" id="29655"/>
    <lineage>
        <taxon>Eukaryota</taxon>
        <taxon>Viridiplantae</taxon>
        <taxon>Streptophyta</taxon>
        <taxon>Embryophyta</taxon>
        <taxon>Tracheophyta</taxon>
        <taxon>Spermatophyta</taxon>
        <taxon>Magnoliopsida</taxon>
        <taxon>Liliopsida</taxon>
        <taxon>Zosteraceae</taxon>
        <taxon>Zostera</taxon>
    </lineage>
</organism>
<evidence type="ECO:0000256" key="2">
    <source>
        <dbReference type="ARBA" id="ARBA00022692"/>
    </source>
</evidence>
<accession>A0A0K9PKD9</accession>
<dbReference type="InterPro" id="IPR004864">
    <property type="entry name" value="LEA_2"/>
</dbReference>
<keyword evidence="2" id="KW-0812">Transmembrane</keyword>
<evidence type="ECO:0000313" key="6">
    <source>
        <dbReference type="EMBL" id="KMZ68687.1"/>
    </source>
</evidence>
<dbReference type="GO" id="GO:0005886">
    <property type="term" value="C:plasma membrane"/>
    <property type="evidence" value="ECO:0000318"/>
    <property type="project" value="GO_Central"/>
</dbReference>
<proteinExistence type="predicted"/>
<evidence type="ECO:0000256" key="3">
    <source>
        <dbReference type="ARBA" id="ARBA00022989"/>
    </source>
</evidence>
<dbReference type="GO" id="GO:0098542">
    <property type="term" value="P:defense response to other organism"/>
    <property type="evidence" value="ECO:0007669"/>
    <property type="project" value="InterPro"/>
</dbReference>
<comment type="caution">
    <text evidence="6">The sequence shown here is derived from an EMBL/GenBank/DDBJ whole genome shotgun (WGS) entry which is preliminary data.</text>
</comment>
<gene>
    <name evidence="6" type="ORF">ZOSMA_230G00080</name>
</gene>
<dbReference type="EMBL" id="LFYR01000814">
    <property type="protein sequence ID" value="KMZ68687.1"/>
    <property type="molecule type" value="Genomic_DNA"/>
</dbReference>
<dbReference type="GO" id="GO:0009506">
    <property type="term" value="C:plasmodesma"/>
    <property type="evidence" value="ECO:0000318"/>
    <property type="project" value="GO_Central"/>
</dbReference>